<accession>A0A1I2E955</accession>
<evidence type="ECO:0000313" key="1">
    <source>
        <dbReference type="EMBL" id="SFE89375.1"/>
    </source>
</evidence>
<evidence type="ECO:0000313" key="2">
    <source>
        <dbReference type="Proteomes" id="UP000198598"/>
    </source>
</evidence>
<gene>
    <name evidence="1" type="ORF">SAMN05216167_12172</name>
</gene>
<organism evidence="1 2">
    <name type="scientific">Spirosoma endophyticum</name>
    <dbReference type="NCBI Taxonomy" id="662367"/>
    <lineage>
        <taxon>Bacteria</taxon>
        <taxon>Pseudomonadati</taxon>
        <taxon>Bacteroidota</taxon>
        <taxon>Cytophagia</taxon>
        <taxon>Cytophagales</taxon>
        <taxon>Cytophagaceae</taxon>
        <taxon>Spirosoma</taxon>
    </lineage>
</organism>
<evidence type="ECO:0008006" key="3">
    <source>
        <dbReference type="Google" id="ProtNLM"/>
    </source>
</evidence>
<name>A0A1I2E955_9BACT</name>
<proteinExistence type="predicted"/>
<dbReference type="Proteomes" id="UP000198598">
    <property type="component" value="Unassembled WGS sequence"/>
</dbReference>
<protein>
    <recommendedName>
        <fullName evidence="3">Flagellar FliJ protein</fullName>
    </recommendedName>
</protein>
<dbReference type="RefSeq" id="WP_093833173.1">
    <property type="nucleotide sequence ID" value="NZ_FOLQ01000021.1"/>
</dbReference>
<sequence length="117" mass="13653">MGKKSTSSTTQQGWTLLRLALLQNQQQELTDTLAAESQAKRRLMERHRQEMASISLFINPLGWAIAITRYQTQLTELLISNQLRRRSFATRQKKELIELDQWIAQQRHQADDGLLFD</sequence>
<keyword evidence="2" id="KW-1185">Reference proteome</keyword>
<dbReference type="EMBL" id="FOLQ01000021">
    <property type="protein sequence ID" value="SFE89375.1"/>
    <property type="molecule type" value="Genomic_DNA"/>
</dbReference>
<reference evidence="1 2" key="1">
    <citation type="submission" date="2016-10" db="EMBL/GenBank/DDBJ databases">
        <authorList>
            <person name="de Groot N.N."/>
        </authorList>
    </citation>
    <scope>NUCLEOTIDE SEQUENCE [LARGE SCALE GENOMIC DNA]</scope>
    <source>
        <strain evidence="1 2">DSM 26130</strain>
    </source>
</reference>
<dbReference type="AlphaFoldDB" id="A0A1I2E955"/>